<reference evidence="2 3" key="1">
    <citation type="submission" date="2019-04" db="EMBL/GenBank/DDBJ databases">
        <title>Lewinella litorea sp. nov., isolated from a marine sand.</title>
        <authorList>
            <person name="Yoon J.-H."/>
        </authorList>
    </citation>
    <scope>NUCLEOTIDE SEQUENCE [LARGE SCALE GENOMIC DNA]</scope>
    <source>
        <strain evidence="2 3">HSMS-39</strain>
    </source>
</reference>
<sequence>MFSSLESLESVAPLYTAHQLSLEQFEAFCRVNPNLLAEREPDGRIKIMCPVSFDSSGYEAEFIADLKLYARAQGGAALSSAVGLRLPDGSVRSPDACYVSAAKLSAFTARDRQHFLAVVPDFVVEVKSPNDDLQDLESKMRDTWIANGVRLAWLADVENDRLWIYRADHSVELVSPLDRTIDGEDVLPGFTFDLNLLS</sequence>
<name>A0A4S4NLY3_9BACT</name>
<dbReference type="SUPFAM" id="SSF52980">
    <property type="entry name" value="Restriction endonuclease-like"/>
    <property type="match status" value="1"/>
</dbReference>
<feature type="domain" description="Putative restriction endonuclease" evidence="1">
    <location>
        <begin position="22"/>
        <end position="194"/>
    </location>
</feature>
<gene>
    <name evidence="2" type="ORF">E4021_09920</name>
</gene>
<organism evidence="2 3">
    <name type="scientific">Neolewinella litorea</name>
    <dbReference type="NCBI Taxonomy" id="2562452"/>
    <lineage>
        <taxon>Bacteria</taxon>
        <taxon>Pseudomonadati</taxon>
        <taxon>Bacteroidota</taxon>
        <taxon>Saprospiria</taxon>
        <taxon>Saprospirales</taxon>
        <taxon>Lewinellaceae</taxon>
        <taxon>Neolewinella</taxon>
    </lineage>
</organism>
<keyword evidence="2" id="KW-0378">Hydrolase</keyword>
<dbReference type="CDD" id="cd06260">
    <property type="entry name" value="DUF820-like"/>
    <property type="match status" value="1"/>
</dbReference>
<dbReference type="RefSeq" id="WP_136458923.1">
    <property type="nucleotide sequence ID" value="NZ_SRSF01000003.1"/>
</dbReference>
<dbReference type="OrthoDB" id="9799703at2"/>
<evidence type="ECO:0000313" key="3">
    <source>
        <dbReference type="Proteomes" id="UP000308528"/>
    </source>
</evidence>
<keyword evidence="2" id="KW-0255">Endonuclease</keyword>
<comment type="caution">
    <text evidence="2">The sequence shown here is derived from an EMBL/GenBank/DDBJ whole genome shotgun (WGS) entry which is preliminary data.</text>
</comment>
<protein>
    <submittedName>
        <fullName evidence="2">Uma2 family endonuclease</fullName>
    </submittedName>
</protein>
<dbReference type="Gene3D" id="3.90.1570.10">
    <property type="entry name" value="tt1808, chain A"/>
    <property type="match status" value="1"/>
</dbReference>
<dbReference type="InterPro" id="IPR011335">
    <property type="entry name" value="Restrct_endonuc-II-like"/>
</dbReference>
<dbReference type="Pfam" id="PF05685">
    <property type="entry name" value="Uma2"/>
    <property type="match status" value="1"/>
</dbReference>
<dbReference type="InterPro" id="IPR012296">
    <property type="entry name" value="Nuclease_put_TT1808"/>
</dbReference>
<dbReference type="GO" id="GO:0004519">
    <property type="term" value="F:endonuclease activity"/>
    <property type="evidence" value="ECO:0007669"/>
    <property type="project" value="UniProtKB-KW"/>
</dbReference>
<dbReference type="PANTHER" id="PTHR34107">
    <property type="entry name" value="SLL0198 PROTEIN-RELATED"/>
    <property type="match status" value="1"/>
</dbReference>
<dbReference type="EMBL" id="SRSF01000003">
    <property type="protein sequence ID" value="THH39917.1"/>
    <property type="molecule type" value="Genomic_DNA"/>
</dbReference>
<evidence type="ECO:0000313" key="2">
    <source>
        <dbReference type="EMBL" id="THH39917.1"/>
    </source>
</evidence>
<proteinExistence type="predicted"/>
<dbReference type="Proteomes" id="UP000308528">
    <property type="component" value="Unassembled WGS sequence"/>
</dbReference>
<evidence type="ECO:0000259" key="1">
    <source>
        <dbReference type="Pfam" id="PF05685"/>
    </source>
</evidence>
<keyword evidence="3" id="KW-1185">Reference proteome</keyword>
<dbReference type="PANTHER" id="PTHR34107:SF6">
    <property type="entry name" value="SLR0981 PROTEIN"/>
    <property type="match status" value="1"/>
</dbReference>
<accession>A0A4S4NLY3</accession>
<dbReference type="InterPro" id="IPR008538">
    <property type="entry name" value="Uma2"/>
</dbReference>
<keyword evidence="2" id="KW-0540">Nuclease</keyword>
<dbReference type="AlphaFoldDB" id="A0A4S4NLY3"/>